<reference evidence="2 3" key="1">
    <citation type="submission" date="2019-08" db="EMBL/GenBank/DDBJ databases">
        <authorList>
            <person name="Grouzdev D."/>
            <person name="Tikhonova E."/>
            <person name="Kravchenko I."/>
        </authorList>
    </citation>
    <scope>NUCLEOTIDE SEQUENCE [LARGE SCALE GENOMIC DNA]</scope>
    <source>
        <strain evidence="2 3">59b</strain>
    </source>
</reference>
<gene>
    <name evidence="2" type="ORF">FZ942_12445</name>
</gene>
<keyword evidence="1" id="KW-0472">Membrane</keyword>
<name>A0A5A9GNN7_AZOLI</name>
<proteinExistence type="predicted"/>
<feature type="transmembrane region" description="Helical" evidence="1">
    <location>
        <begin position="29"/>
        <end position="54"/>
    </location>
</feature>
<keyword evidence="1" id="KW-0812">Transmembrane</keyword>
<comment type="caution">
    <text evidence="2">The sequence shown here is derived from an EMBL/GenBank/DDBJ whole genome shotgun (WGS) entry which is preliminary data.</text>
</comment>
<accession>A0A5A9GNN7</accession>
<evidence type="ECO:0000313" key="2">
    <source>
        <dbReference type="EMBL" id="KAA0596007.1"/>
    </source>
</evidence>
<evidence type="ECO:0000256" key="1">
    <source>
        <dbReference type="SAM" id="Phobius"/>
    </source>
</evidence>
<sequence>MVFLLNVLAFLLMGLQARAIIGRLEGDRFWQAAGVAAAVFLAVVVVRVVWVLVYNRAAAFVVRRRAGKAFRQ</sequence>
<dbReference type="Proteomes" id="UP000324927">
    <property type="component" value="Unassembled WGS sequence"/>
</dbReference>
<keyword evidence="1" id="KW-1133">Transmembrane helix</keyword>
<dbReference type="EMBL" id="VTTN01000004">
    <property type="protein sequence ID" value="KAA0596007.1"/>
    <property type="molecule type" value="Genomic_DNA"/>
</dbReference>
<organism evidence="2 3">
    <name type="scientific">Azospirillum lipoferum</name>
    <dbReference type="NCBI Taxonomy" id="193"/>
    <lineage>
        <taxon>Bacteria</taxon>
        <taxon>Pseudomonadati</taxon>
        <taxon>Pseudomonadota</taxon>
        <taxon>Alphaproteobacteria</taxon>
        <taxon>Rhodospirillales</taxon>
        <taxon>Azospirillaceae</taxon>
        <taxon>Azospirillum</taxon>
    </lineage>
</organism>
<dbReference type="AlphaFoldDB" id="A0A5A9GNN7"/>
<evidence type="ECO:0000313" key="3">
    <source>
        <dbReference type="Proteomes" id="UP000324927"/>
    </source>
</evidence>
<keyword evidence="3" id="KW-1185">Reference proteome</keyword>
<protein>
    <submittedName>
        <fullName evidence="2">Uncharacterized protein</fullName>
    </submittedName>
</protein>
<dbReference type="RefSeq" id="WP_149231404.1">
    <property type="nucleotide sequence ID" value="NZ_JALJXJ010000005.1"/>
</dbReference>